<evidence type="ECO:0000256" key="9">
    <source>
        <dbReference type="ARBA" id="ARBA00049563"/>
    </source>
</evidence>
<dbReference type="Gene3D" id="3.40.50.300">
    <property type="entry name" value="P-loop containing nucleotide triphosphate hydrolases"/>
    <property type="match status" value="1"/>
</dbReference>
<organism evidence="14 15">
    <name type="scientific">Aquibacillus halophilus</name>
    <dbReference type="NCBI Taxonomy" id="930132"/>
    <lineage>
        <taxon>Bacteria</taxon>
        <taxon>Bacillati</taxon>
        <taxon>Bacillota</taxon>
        <taxon>Bacilli</taxon>
        <taxon>Bacillales</taxon>
        <taxon>Bacillaceae</taxon>
        <taxon>Aquibacillus</taxon>
    </lineage>
</organism>
<evidence type="ECO:0000256" key="8">
    <source>
        <dbReference type="ARBA" id="ARBA00022842"/>
    </source>
</evidence>
<dbReference type="InterPro" id="IPR027417">
    <property type="entry name" value="P-loop_NTPase"/>
</dbReference>
<comment type="caution">
    <text evidence="10">Lacks conserved residue(s) required for the propagation of feature annotation.</text>
</comment>
<name>A0A6A8DA47_9BACI</name>
<gene>
    <name evidence="10 14" type="primary">miaA</name>
    <name evidence="14" type="ORF">GH741_08035</name>
</gene>
<keyword evidence="6 10" id="KW-0547">Nucleotide-binding</keyword>
<dbReference type="RefSeq" id="WP_153736262.1">
    <property type="nucleotide sequence ID" value="NZ_WJNG01000005.1"/>
</dbReference>
<feature type="region of interest" description="Interaction with substrate tRNA" evidence="10">
    <location>
        <begin position="35"/>
        <end position="38"/>
    </location>
</feature>
<comment type="catalytic activity">
    <reaction evidence="9 10 11">
        <text>adenosine(37) in tRNA + dimethylallyl diphosphate = N(6)-dimethylallyladenosine(37) in tRNA + diphosphate</text>
        <dbReference type="Rhea" id="RHEA:26482"/>
        <dbReference type="Rhea" id="RHEA-COMP:10162"/>
        <dbReference type="Rhea" id="RHEA-COMP:10375"/>
        <dbReference type="ChEBI" id="CHEBI:33019"/>
        <dbReference type="ChEBI" id="CHEBI:57623"/>
        <dbReference type="ChEBI" id="CHEBI:74411"/>
        <dbReference type="ChEBI" id="CHEBI:74415"/>
        <dbReference type="EC" id="2.5.1.75"/>
    </reaction>
</comment>
<dbReference type="PANTHER" id="PTHR11088">
    <property type="entry name" value="TRNA DIMETHYLALLYLTRANSFERASE"/>
    <property type="match status" value="1"/>
</dbReference>
<reference evidence="14" key="1">
    <citation type="submission" date="2019-11" db="EMBL/GenBank/DDBJ databases">
        <authorList>
            <person name="Li J."/>
        </authorList>
    </citation>
    <scope>NUCLEOTIDE SEQUENCE</scope>
    <source>
        <strain evidence="14">B6B</strain>
    </source>
</reference>
<dbReference type="Pfam" id="PF01715">
    <property type="entry name" value="IPPT"/>
    <property type="match status" value="1"/>
</dbReference>
<keyword evidence="4 10" id="KW-0808">Transferase</keyword>
<comment type="subunit">
    <text evidence="10">Monomer.</text>
</comment>
<dbReference type="GO" id="GO:0006400">
    <property type="term" value="P:tRNA modification"/>
    <property type="evidence" value="ECO:0007669"/>
    <property type="project" value="TreeGrafter"/>
</dbReference>
<evidence type="ECO:0000256" key="6">
    <source>
        <dbReference type="ARBA" id="ARBA00022741"/>
    </source>
</evidence>
<evidence type="ECO:0000256" key="4">
    <source>
        <dbReference type="ARBA" id="ARBA00022679"/>
    </source>
</evidence>
<keyword evidence="7 10" id="KW-0067">ATP-binding</keyword>
<evidence type="ECO:0000256" key="11">
    <source>
        <dbReference type="RuleBase" id="RU003783"/>
    </source>
</evidence>
<dbReference type="HAMAP" id="MF_00185">
    <property type="entry name" value="IPP_trans"/>
    <property type="match status" value="1"/>
</dbReference>
<keyword evidence="15" id="KW-1185">Reference proteome</keyword>
<comment type="function">
    <text evidence="2 10 12">Catalyzes the transfer of a dimethylallyl group onto the adenine at position 37 in tRNAs that read codons beginning with uridine, leading to the formation of N6-(dimethylallyl)adenosine (i(6)A).</text>
</comment>
<keyword evidence="8 10" id="KW-0460">Magnesium</keyword>
<dbReference type="InterPro" id="IPR039657">
    <property type="entry name" value="Dimethylallyltransferase"/>
</dbReference>
<evidence type="ECO:0000256" key="10">
    <source>
        <dbReference type="HAMAP-Rule" id="MF_00185"/>
    </source>
</evidence>
<evidence type="ECO:0000256" key="12">
    <source>
        <dbReference type="RuleBase" id="RU003784"/>
    </source>
</evidence>
<evidence type="ECO:0000256" key="13">
    <source>
        <dbReference type="RuleBase" id="RU003785"/>
    </source>
</evidence>
<evidence type="ECO:0000256" key="7">
    <source>
        <dbReference type="ARBA" id="ARBA00022840"/>
    </source>
</evidence>
<comment type="similarity">
    <text evidence="3 10 13">Belongs to the IPP transferase family.</text>
</comment>
<evidence type="ECO:0000313" key="15">
    <source>
        <dbReference type="Proteomes" id="UP000799092"/>
    </source>
</evidence>
<proteinExistence type="inferred from homology"/>
<dbReference type="EMBL" id="WJNG01000005">
    <property type="protein sequence ID" value="MRH42633.1"/>
    <property type="molecule type" value="Genomic_DNA"/>
</dbReference>
<feature type="site" description="Interaction with substrate tRNA" evidence="10">
    <location>
        <position position="101"/>
    </location>
</feature>
<evidence type="ECO:0000256" key="3">
    <source>
        <dbReference type="ARBA" id="ARBA00005842"/>
    </source>
</evidence>
<dbReference type="NCBIfam" id="TIGR00174">
    <property type="entry name" value="miaA"/>
    <property type="match status" value="1"/>
</dbReference>
<sequence>MKQTVIGVVGPTAVGKTSLSIEIAKHFNGEIISGDSMQIYKGMDIGTAKVSEEEQKEVPHHLIDIKDPEESFSVAEFQSNVRQHLSLINEKKRLPIIAGGTGLYIQAALFGYNFAEEKRNEIYQNKIENEIKVHGIEVVYNRLMLIDPVQAEKIHPNNTRRVVRALEVYDRTGMTMTEYHKKQQLETPYRPILIGLEMDRSLLYKRIDKRVDMMLEQGLLDEVKFFYEKGLENAQSMKAIGYKEFIPYFKEEKSLEESVELLKRNSRRYAKRQYTWFKNKMDVEWYTITLETKMEKFEIILNDLAGKLQKI</sequence>
<dbReference type="OrthoDB" id="9776390at2"/>
<evidence type="ECO:0000256" key="5">
    <source>
        <dbReference type="ARBA" id="ARBA00022694"/>
    </source>
</evidence>
<dbReference type="SUPFAM" id="SSF52540">
    <property type="entry name" value="P-loop containing nucleoside triphosphate hydrolases"/>
    <property type="match status" value="2"/>
</dbReference>
<comment type="cofactor">
    <cofactor evidence="1 10">
        <name>Mg(2+)</name>
        <dbReference type="ChEBI" id="CHEBI:18420"/>
    </cofactor>
</comment>
<comment type="caution">
    <text evidence="14">The sequence shown here is derived from an EMBL/GenBank/DDBJ whole genome shotgun (WGS) entry which is preliminary data.</text>
</comment>
<keyword evidence="5 10" id="KW-0819">tRNA processing</keyword>
<dbReference type="EC" id="2.5.1.75" evidence="10"/>
<dbReference type="InterPro" id="IPR018022">
    <property type="entry name" value="IPT"/>
</dbReference>
<dbReference type="PANTHER" id="PTHR11088:SF60">
    <property type="entry name" value="TRNA DIMETHYLALLYLTRANSFERASE"/>
    <property type="match status" value="1"/>
</dbReference>
<dbReference type="GO" id="GO:0052381">
    <property type="term" value="F:tRNA dimethylallyltransferase activity"/>
    <property type="evidence" value="ECO:0007669"/>
    <property type="project" value="UniProtKB-UniRule"/>
</dbReference>
<feature type="binding site" evidence="10">
    <location>
        <begin position="12"/>
        <end position="17"/>
    </location>
    <ligand>
        <name>substrate</name>
    </ligand>
</feature>
<protein>
    <recommendedName>
        <fullName evidence="10">tRNA dimethylallyltransferase</fullName>
        <ecNumber evidence="10">2.5.1.75</ecNumber>
    </recommendedName>
    <alternativeName>
        <fullName evidence="10">Dimethylallyl diphosphate:tRNA dimethylallyltransferase</fullName>
        <shortName evidence="10">DMAPP:tRNA dimethylallyltransferase</shortName>
        <shortName evidence="10">DMATase</shortName>
    </alternativeName>
    <alternativeName>
        <fullName evidence="10">Isopentenyl-diphosphate:tRNA isopentenyltransferase</fullName>
        <shortName evidence="10">IPP transferase</shortName>
        <shortName evidence="10">IPPT</shortName>
        <shortName evidence="10">IPTase</shortName>
    </alternativeName>
</protein>
<evidence type="ECO:0000313" key="14">
    <source>
        <dbReference type="EMBL" id="MRH42633.1"/>
    </source>
</evidence>
<dbReference type="AlphaFoldDB" id="A0A6A8DA47"/>
<dbReference type="Gene3D" id="1.10.20.140">
    <property type="match status" value="1"/>
</dbReference>
<accession>A0A6A8DA47</accession>
<evidence type="ECO:0000256" key="1">
    <source>
        <dbReference type="ARBA" id="ARBA00001946"/>
    </source>
</evidence>
<feature type="binding site" evidence="10">
    <location>
        <begin position="10"/>
        <end position="17"/>
    </location>
    <ligand>
        <name>ATP</name>
        <dbReference type="ChEBI" id="CHEBI:30616"/>
    </ligand>
</feature>
<evidence type="ECO:0000256" key="2">
    <source>
        <dbReference type="ARBA" id="ARBA00003213"/>
    </source>
</evidence>
<dbReference type="GO" id="GO:0005524">
    <property type="term" value="F:ATP binding"/>
    <property type="evidence" value="ECO:0007669"/>
    <property type="project" value="UniProtKB-UniRule"/>
</dbReference>
<dbReference type="Proteomes" id="UP000799092">
    <property type="component" value="Unassembled WGS sequence"/>
</dbReference>